<dbReference type="CDD" id="cd00383">
    <property type="entry name" value="trans_reg_C"/>
    <property type="match status" value="1"/>
</dbReference>
<evidence type="ECO:0000256" key="3">
    <source>
        <dbReference type="SAM" id="Phobius"/>
    </source>
</evidence>
<keyword evidence="3" id="KW-0812">Transmembrane</keyword>
<organism evidence="5 6">
    <name type="scientific">Tsuneonella deserti</name>
    <dbReference type="NCBI Taxonomy" id="2035528"/>
    <lineage>
        <taxon>Bacteria</taxon>
        <taxon>Pseudomonadati</taxon>
        <taxon>Pseudomonadota</taxon>
        <taxon>Alphaproteobacteria</taxon>
        <taxon>Sphingomonadales</taxon>
        <taxon>Erythrobacteraceae</taxon>
        <taxon>Tsuneonella</taxon>
    </lineage>
</organism>
<evidence type="ECO:0000313" key="6">
    <source>
        <dbReference type="Proteomes" id="UP000619041"/>
    </source>
</evidence>
<dbReference type="SMART" id="SM00862">
    <property type="entry name" value="Trans_reg_C"/>
    <property type="match status" value="1"/>
</dbReference>
<evidence type="ECO:0000256" key="2">
    <source>
        <dbReference type="PROSITE-ProRule" id="PRU01091"/>
    </source>
</evidence>
<comment type="caution">
    <text evidence="5">The sequence shown here is derived from an EMBL/GenBank/DDBJ whole genome shotgun (WGS) entry which is preliminary data.</text>
</comment>
<keyword evidence="3" id="KW-0472">Membrane</keyword>
<feature type="transmembrane region" description="Helical" evidence="3">
    <location>
        <begin position="195"/>
        <end position="215"/>
    </location>
</feature>
<evidence type="ECO:0000259" key="4">
    <source>
        <dbReference type="PROSITE" id="PS51755"/>
    </source>
</evidence>
<protein>
    <recommendedName>
        <fullName evidence="4">OmpR/PhoB-type domain-containing protein</fullName>
    </recommendedName>
</protein>
<dbReference type="Gene3D" id="1.10.10.10">
    <property type="entry name" value="Winged helix-like DNA-binding domain superfamily/Winged helix DNA-binding domain"/>
    <property type="match status" value="1"/>
</dbReference>
<name>A0ABQ1S5Q8_9SPHN</name>
<dbReference type="Proteomes" id="UP000619041">
    <property type="component" value="Unassembled WGS sequence"/>
</dbReference>
<dbReference type="RefSeq" id="WP_188644380.1">
    <property type="nucleotide sequence ID" value="NZ_BMKL01000001.1"/>
</dbReference>
<feature type="transmembrane region" description="Helical" evidence="3">
    <location>
        <begin position="315"/>
        <end position="339"/>
    </location>
</feature>
<sequence length="347" mass="35461">MGRAYSFGPFVLDGAERRLLRDGRPVDVSGRYFDALVLLASEDGRLVTKERFHQEVWRGIPVTDEALTQCIRSLRKALDDDAAAPRYIETVPRHGYRFIAPLDGPREDPAPHERTAWSLHATAQDAVAAAIGGGVAGVIGALLYLSAGLVTPRMGTASTLLVLVSINLFLGVLGGAAVGLGLAAGRRSGRGAWRLLAGGAAGGLIVGSFAHMIGADLFELLFGRSPGAITGAAEGATLGLATGAGLALASRTSAHRLWLRGTTGFLAGATGGAAIAAAGGKLMVGSLAELALRFPSSRLGIDQASAGMAGGTSRLALAIVTTLEGALFVGTVVAALMAAERLRSDNS</sequence>
<evidence type="ECO:0000256" key="1">
    <source>
        <dbReference type="ARBA" id="ARBA00023125"/>
    </source>
</evidence>
<feature type="domain" description="OmpR/PhoB-type" evidence="4">
    <location>
        <begin position="2"/>
        <end position="100"/>
    </location>
</feature>
<reference evidence="6" key="1">
    <citation type="journal article" date="2019" name="Int. J. Syst. Evol. Microbiol.">
        <title>The Global Catalogue of Microorganisms (GCM) 10K type strain sequencing project: providing services to taxonomists for standard genome sequencing and annotation.</title>
        <authorList>
            <consortium name="The Broad Institute Genomics Platform"/>
            <consortium name="The Broad Institute Genome Sequencing Center for Infectious Disease"/>
            <person name="Wu L."/>
            <person name="Ma J."/>
        </authorList>
    </citation>
    <scope>NUCLEOTIDE SEQUENCE [LARGE SCALE GENOMIC DNA]</scope>
    <source>
        <strain evidence="6">CGMCC 1.15959</strain>
    </source>
</reference>
<feature type="transmembrane region" description="Helical" evidence="3">
    <location>
        <begin position="257"/>
        <end position="278"/>
    </location>
</feature>
<accession>A0ABQ1S5Q8</accession>
<proteinExistence type="predicted"/>
<feature type="transmembrane region" description="Helical" evidence="3">
    <location>
        <begin position="126"/>
        <end position="147"/>
    </location>
</feature>
<dbReference type="EMBL" id="BMKL01000001">
    <property type="protein sequence ID" value="GGD94418.1"/>
    <property type="molecule type" value="Genomic_DNA"/>
</dbReference>
<gene>
    <name evidence="5" type="ORF">GCM10011515_12810</name>
</gene>
<dbReference type="InterPro" id="IPR016032">
    <property type="entry name" value="Sig_transdc_resp-reg_C-effctor"/>
</dbReference>
<keyword evidence="6" id="KW-1185">Reference proteome</keyword>
<dbReference type="Pfam" id="PF00486">
    <property type="entry name" value="Trans_reg_C"/>
    <property type="match status" value="1"/>
</dbReference>
<feature type="DNA-binding region" description="OmpR/PhoB-type" evidence="2">
    <location>
        <begin position="2"/>
        <end position="100"/>
    </location>
</feature>
<dbReference type="InterPro" id="IPR001867">
    <property type="entry name" value="OmpR/PhoB-type_DNA-bd"/>
</dbReference>
<dbReference type="PROSITE" id="PS51755">
    <property type="entry name" value="OMPR_PHOB"/>
    <property type="match status" value="1"/>
</dbReference>
<keyword evidence="1 2" id="KW-0238">DNA-binding</keyword>
<dbReference type="SUPFAM" id="SSF46894">
    <property type="entry name" value="C-terminal effector domain of the bipartite response regulators"/>
    <property type="match status" value="1"/>
</dbReference>
<keyword evidence="3" id="KW-1133">Transmembrane helix</keyword>
<feature type="transmembrane region" description="Helical" evidence="3">
    <location>
        <begin position="159"/>
        <end position="183"/>
    </location>
</feature>
<evidence type="ECO:0000313" key="5">
    <source>
        <dbReference type="EMBL" id="GGD94418.1"/>
    </source>
</evidence>
<feature type="transmembrane region" description="Helical" evidence="3">
    <location>
        <begin position="227"/>
        <end position="250"/>
    </location>
</feature>
<dbReference type="InterPro" id="IPR036388">
    <property type="entry name" value="WH-like_DNA-bd_sf"/>
</dbReference>